<dbReference type="PANTHER" id="PTHR12598:SF0">
    <property type="entry name" value="COPPER HOMEOSTASIS PROTEIN CUTC HOMOLOG"/>
    <property type="match status" value="1"/>
</dbReference>
<dbReference type="EMBL" id="LCTZ01000002">
    <property type="protein sequence ID" value="KQC31698.1"/>
    <property type="molecule type" value="Genomic_DNA"/>
</dbReference>
<evidence type="ECO:0000256" key="1">
    <source>
        <dbReference type="ARBA" id="ARBA00007768"/>
    </source>
</evidence>
<proteinExistence type="inferred from homology"/>
<dbReference type="PATRIC" id="fig|1547436.3.peg.1891"/>
<sequence>MLIEVCVNSLESALNAQRAGADRIELCSELGVGGITPSYGLIKMVKEQMDIPIHVLIRPRSGHFTYSKHEFEVMKKDIEFCNGIGINGIVSGILKSDFTLDIERTEQLIAVSKPMKFTFHRAFDWILNPNEALLQLEEVGVDCVLSSGQQTSAEKGLDLLLELKTTSKTCNIMPGGGIGTENVEKFNKAGFTAIHLSGTSFENEISVEDKVSMNSIVHLKEGQVAVTNLETVRQIVRSVK</sequence>
<dbReference type="Pfam" id="PF03932">
    <property type="entry name" value="CutC"/>
    <property type="match status" value="1"/>
</dbReference>
<dbReference type="GO" id="GO:0005737">
    <property type="term" value="C:cytoplasm"/>
    <property type="evidence" value="ECO:0007669"/>
    <property type="project" value="UniProtKB-SubCell"/>
</dbReference>
<comment type="subcellular location">
    <subcellularLocation>
        <location evidence="2">Cytoplasm</location>
    </subcellularLocation>
</comment>
<comment type="caution">
    <text evidence="2">Once thought to be involved in copper homeostasis, experiments in E.coli have shown this is not the case.</text>
</comment>
<dbReference type="STRING" id="346185.AAY42_09190"/>
<dbReference type="Gene3D" id="3.20.20.380">
    <property type="entry name" value="Copper homeostasis (CutC) domain"/>
    <property type="match status" value="1"/>
</dbReference>
<keyword evidence="4" id="KW-1185">Reference proteome</keyword>
<dbReference type="HAMAP" id="MF_00795">
    <property type="entry name" value="CutC"/>
    <property type="match status" value="1"/>
</dbReference>
<comment type="caution">
    <text evidence="3">The sequence shown here is derived from an EMBL/GenBank/DDBJ whole genome shotgun (WGS) entry which is preliminary data.</text>
</comment>
<dbReference type="PANTHER" id="PTHR12598">
    <property type="entry name" value="COPPER HOMEOSTASIS PROTEIN CUTC"/>
    <property type="match status" value="1"/>
</dbReference>
<evidence type="ECO:0000313" key="4">
    <source>
        <dbReference type="Proteomes" id="UP000050827"/>
    </source>
</evidence>
<name>A0A0Q0XR75_9FLAO</name>
<evidence type="ECO:0000313" key="3">
    <source>
        <dbReference type="EMBL" id="KQC31698.1"/>
    </source>
</evidence>
<dbReference type="InterPro" id="IPR036822">
    <property type="entry name" value="CutC-like_dom_sf"/>
</dbReference>
<reference evidence="3 4" key="1">
    <citation type="submission" date="2015-04" db="EMBL/GenBank/DDBJ databases">
        <title>Complete genome of flavobacterium.</title>
        <authorList>
            <person name="Kwon Y.M."/>
            <person name="Kim S.-J."/>
        </authorList>
    </citation>
    <scope>NUCLEOTIDE SEQUENCE [LARGE SCALE GENOMIC DNA]</scope>
    <source>
        <strain evidence="3 4">DK169</strain>
    </source>
</reference>
<accession>A0A0Q0XR75</accession>
<dbReference type="GO" id="GO:0005507">
    <property type="term" value="F:copper ion binding"/>
    <property type="evidence" value="ECO:0007669"/>
    <property type="project" value="TreeGrafter"/>
</dbReference>
<keyword evidence="2" id="KW-0963">Cytoplasm</keyword>
<dbReference type="SUPFAM" id="SSF110395">
    <property type="entry name" value="CutC-like"/>
    <property type="match status" value="1"/>
</dbReference>
<dbReference type="AlphaFoldDB" id="A0A0Q0XR75"/>
<evidence type="ECO:0000256" key="2">
    <source>
        <dbReference type="HAMAP-Rule" id="MF_00795"/>
    </source>
</evidence>
<organism evidence="3 4">
    <name type="scientific">Flagellimonas eckloniae</name>
    <dbReference type="NCBI Taxonomy" id="346185"/>
    <lineage>
        <taxon>Bacteria</taxon>
        <taxon>Pseudomonadati</taxon>
        <taxon>Bacteroidota</taxon>
        <taxon>Flavobacteriia</taxon>
        <taxon>Flavobacteriales</taxon>
        <taxon>Flavobacteriaceae</taxon>
        <taxon>Flagellimonas</taxon>
    </lineage>
</organism>
<protein>
    <recommendedName>
        <fullName evidence="2">PF03932 family protein CutC</fullName>
    </recommendedName>
</protein>
<dbReference type="OrthoDB" id="9815677at2"/>
<gene>
    <name evidence="2" type="primary">cutC</name>
    <name evidence="3" type="ORF">AAY42_09190</name>
</gene>
<dbReference type="FunFam" id="3.20.20.380:FF:000001">
    <property type="entry name" value="Copper homeostasis protein CutC"/>
    <property type="match status" value="1"/>
</dbReference>
<dbReference type="Proteomes" id="UP000050827">
    <property type="component" value="Unassembled WGS sequence"/>
</dbReference>
<dbReference type="RefSeq" id="WP_055397835.1">
    <property type="nucleotide sequence ID" value="NZ_LCTZ01000002.1"/>
</dbReference>
<dbReference type="InterPro" id="IPR005627">
    <property type="entry name" value="CutC-like"/>
</dbReference>
<comment type="similarity">
    <text evidence="1 2">Belongs to the CutC family.</text>
</comment>